<organism evidence="2 3">
    <name type="scientific">Trypanosoma rangeli</name>
    <dbReference type="NCBI Taxonomy" id="5698"/>
    <lineage>
        <taxon>Eukaryota</taxon>
        <taxon>Discoba</taxon>
        <taxon>Euglenozoa</taxon>
        <taxon>Kinetoplastea</taxon>
        <taxon>Metakinetoplastina</taxon>
        <taxon>Trypanosomatida</taxon>
        <taxon>Trypanosomatidae</taxon>
        <taxon>Trypanosoma</taxon>
        <taxon>Herpetosoma</taxon>
    </lineage>
</organism>
<dbReference type="NCBIfam" id="TIGR01631">
    <property type="entry name" value="Trypano_RHS"/>
    <property type="match status" value="1"/>
</dbReference>
<dbReference type="OrthoDB" id="251324at2759"/>
<dbReference type="InterPro" id="IPR006518">
    <property type="entry name" value="Trypano_RHS"/>
</dbReference>
<accession>A0A422MTL1</accession>
<evidence type="ECO:0000313" key="2">
    <source>
        <dbReference type="EMBL" id="RNE96549.1"/>
    </source>
</evidence>
<feature type="domain" description="Retrotransposon hot spot protein,C-terminal" evidence="1">
    <location>
        <begin position="4"/>
        <end position="158"/>
    </location>
</feature>
<sequence>PSPEWGIIMLSSLHEDNLKAWKKHVGTMKVIMNCPDENNVKAMCTWETRNKTEEEQVEYWRRMYMRMHDVGPIPRCIFNDNKYKNRVEEIDNVLAGIDASNATQYDMIGGKEMWPSNDAPHKLVKVVRVKTQRGLEAFVNLPVCFSIESKLIAKLLEVDEENGIIFRLLKCRKELLADASERYAPNAPLSRVFM</sequence>
<keyword evidence="3" id="KW-1185">Reference proteome</keyword>
<proteinExistence type="predicted"/>
<name>A0A422MTL1_TRYRA</name>
<dbReference type="Proteomes" id="UP000283634">
    <property type="component" value="Unassembled WGS sequence"/>
</dbReference>
<protein>
    <submittedName>
        <fullName evidence="2">Retrotransposon hot spot (RHS) protein</fullName>
    </submittedName>
</protein>
<dbReference type="AlphaFoldDB" id="A0A422MTL1"/>
<dbReference type="InterPro" id="IPR046836">
    <property type="entry name" value="RHS_C"/>
</dbReference>
<reference evidence="2 3" key="1">
    <citation type="journal article" date="2018" name="BMC Genomics">
        <title>Genomic comparison of Trypanosoma conorhini and Trypanosoma rangeli to Trypanosoma cruzi strains of high and low virulence.</title>
        <authorList>
            <person name="Bradwell K.R."/>
            <person name="Koparde V.N."/>
            <person name="Matveyev A.V."/>
            <person name="Serrano M.G."/>
            <person name="Alves J.M."/>
            <person name="Parikh H."/>
            <person name="Huang B."/>
            <person name="Lee V."/>
            <person name="Espinosa-Alvarez O."/>
            <person name="Ortiz P.A."/>
            <person name="Costa-Martins A.G."/>
            <person name="Teixeira M.M."/>
            <person name="Buck G.A."/>
        </authorList>
    </citation>
    <scope>NUCLEOTIDE SEQUENCE [LARGE SCALE GENOMIC DNA]</scope>
    <source>
        <strain evidence="2 3">AM80</strain>
    </source>
</reference>
<evidence type="ECO:0000259" key="1">
    <source>
        <dbReference type="Pfam" id="PF07999"/>
    </source>
</evidence>
<feature type="non-terminal residue" evidence="2">
    <location>
        <position position="1"/>
    </location>
</feature>
<gene>
    <name evidence="2" type="ORF">TraAM80_09739</name>
</gene>
<evidence type="ECO:0000313" key="3">
    <source>
        <dbReference type="Proteomes" id="UP000283634"/>
    </source>
</evidence>
<dbReference type="EMBL" id="MKGL01000673">
    <property type="protein sequence ID" value="RNE96549.1"/>
    <property type="molecule type" value="Genomic_DNA"/>
</dbReference>
<dbReference type="GeneID" id="40333672"/>
<dbReference type="OMA" id="ERVWQNN"/>
<dbReference type="Pfam" id="PF07999">
    <property type="entry name" value="RHSP"/>
    <property type="match status" value="1"/>
</dbReference>
<comment type="caution">
    <text evidence="2">The sequence shown here is derived from an EMBL/GenBank/DDBJ whole genome shotgun (WGS) entry which is preliminary data.</text>
</comment>
<dbReference type="RefSeq" id="XP_029233726.1">
    <property type="nucleotide sequence ID" value="XM_029386406.1"/>
</dbReference>